<evidence type="ECO:0000313" key="7">
    <source>
        <dbReference type="Proteomes" id="UP001177003"/>
    </source>
</evidence>
<proteinExistence type="predicted"/>
<dbReference type="GO" id="GO:0016102">
    <property type="term" value="P:diterpenoid biosynthetic process"/>
    <property type="evidence" value="ECO:0007669"/>
    <property type="project" value="InterPro"/>
</dbReference>
<evidence type="ECO:0000256" key="3">
    <source>
        <dbReference type="ARBA" id="ARBA00022842"/>
    </source>
</evidence>
<dbReference type="InterPro" id="IPR001906">
    <property type="entry name" value="Terpene_synth_N"/>
</dbReference>
<dbReference type="InterPro" id="IPR008949">
    <property type="entry name" value="Isoprenoid_synthase_dom_sf"/>
</dbReference>
<dbReference type="CDD" id="cd00684">
    <property type="entry name" value="Terpene_cyclase_plant_C1"/>
    <property type="match status" value="1"/>
</dbReference>
<dbReference type="Gene3D" id="1.10.600.10">
    <property type="entry name" value="Farnesyl Diphosphate Synthase"/>
    <property type="match status" value="2"/>
</dbReference>
<dbReference type="PANTHER" id="PTHR31225">
    <property type="entry name" value="OS04G0344100 PROTEIN-RELATED"/>
    <property type="match status" value="1"/>
</dbReference>
<evidence type="ECO:0000259" key="5">
    <source>
        <dbReference type="Pfam" id="PF03936"/>
    </source>
</evidence>
<dbReference type="Gene3D" id="1.50.10.130">
    <property type="entry name" value="Terpene synthase, N-terminal domain"/>
    <property type="match status" value="2"/>
</dbReference>
<dbReference type="InterPro" id="IPR008930">
    <property type="entry name" value="Terpenoid_cyclase/PrenylTrfase"/>
</dbReference>
<feature type="domain" description="Terpene synthase metal-binding" evidence="5">
    <location>
        <begin position="263"/>
        <end position="500"/>
    </location>
</feature>
<dbReference type="InterPro" id="IPR036965">
    <property type="entry name" value="Terpene_synth_N_sf"/>
</dbReference>
<dbReference type="Pfam" id="PF01397">
    <property type="entry name" value="Terpene_synth"/>
    <property type="match status" value="1"/>
</dbReference>
<evidence type="ECO:0000259" key="4">
    <source>
        <dbReference type="Pfam" id="PF01397"/>
    </source>
</evidence>
<dbReference type="AlphaFoldDB" id="A0AA36E3T6"/>
<dbReference type="InterPro" id="IPR005630">
    <property type="entry name" value="Terpene_synthase_metal-bd"/>
</dbReference>
<evidence type="ECO:0000256" key="1">
    <source>
        <dbReference type="ARBA" id="ARBA00001946"/>
    </source>
</evidence>
<dbReference type="SFLD" id="SFLDG01019">
    <property type="entry name" value="Terpene_Cyclase_Like_1_C_Termi"/>
    <property type="match status" value="1"/>
</dbReference>
<feature type="domain" description="Terpene synthase N-terminal" evidence="4">
    <location>
        <begin position="61"/>
        <end position="213"/>
    </location>
</feature>
<dbReference type="SUPFAM" id="SSF48576">
    <property type="entry name" value="Terpenoid synthases"/>
    <property type="match status" value="1"/>
</dbReference>
<dbReference type="GO" id="GO:0000287">
    <property type="term" value="F:magnesium ion binding"/>
    <property type="evidence" value="ECO:0007669"/>
    <property type="project" value="InterPro"/>
</dbReference>
<dbReference type="InterPro" id="IPR050148">
    <property type="entry name" value="Terpene_synthase-like"/>
</dbReference>
<evidence type="ECO:0000256" key="2">
    <source>
        <dbReference type="ARBA" id="ARBA00022723"/>
    </source>
</evidence>
<dbReference type="Proteomes" id="UP001177003">
    <property type="component" value="Chromosome 4"/>
</dbReference>
<organism evidence="6 7">
    <name type="scientific">Lactuca saligna</name>
    <name type="common">Willowleaf lettuce</name>
    <dbReference type="NCBI Taxonomy" id="75948"/>
    <lineage>
        <taxon>Eukaryota</taxon>
        <taxon>Viridiplantae</taxon>
        <taxon>Streptophyta</taxon>
        <taxon>Embryophyta</taxon>
        <taxon>Tracheophyta</taxon>
        <taxon>Spermatophyta</taxon>
        <taxon>Magnoliopsida</taxon>
        <taxon>eudicotyledons</taxon>
        <taxon>Gunneridae</taxon>
        <taxon>Pentapetalae</taxon>
        <taxon>asterids</taxon>
        <taxon>campanulids</taxon>
        <taxon>Asterales</taxon>
        <taxon>Asteraceae</taxon>
        <taxon>Cichorioideae</taxon>
        <taxon>Cichorieae</taxon>
        <taxon>Lactucinae</taxon>
        <taxon>Lactuca</taxon>
    </lineage>
</organism>
<dbReference type="Pfam" id="PF03936">
    <property type="entry name" value="Terpene_synth_C"/>
    <property type="match status" value="1"/>
</dbReference>
<accession>A0AA36E3T6</accession>
<dbReference type="InterPro" id="IPR034741">
    <property type="entry name" value="Terpene_cyclase-like_1_C"/>
</dbReference>
<name>A0AA36E3T6_LACSI</name>
<reference evidence="6" key="1">
    <citation type="submission" date="2023-04" db="EMBL/GenBank/DDBJ databases">
        <authorList>
            <person name="Vijverberg K."/>
            <person name="Xiong W."/>
            <person name="Schranz E."/>
        </authorList>
    </citation>
    <scope>NUCLEOTIDE SEQUENCE</scope>
</reference>
<keyword evidence="7" id="KW-1185">Reference proteome</keyword>
<dbReference type="FunFam" id="1.10.600.10:FF:000007">
    <property type="entry name" value="Isoprene synthase, chloroplastic"/>
    <property type="match status" value="1"/>
</dbReference>
<dbReference type="EMBL" id="OX465080">
    <property type="protein sequence ID" value="CAI9282414.1"/>
    <property type="molecule type" value="Genomic_DNA"/>
</dbReference>
<sequence>MALHLYQIVFPQTFFSVYKVKQKLPQINVKRNSIDYASIKCDEKKNGSENSPLPIYQPTIWSHNFIQALDVNFPIYSKEELKELEKKGMELNFDYENGGLSILQLLEQIDDIERLGLDYRFQNDIRRALNFIASIKENNTEHEEKEGSLHEASLRFRLLRKHGYNVSQDFLLRFKDSHGGFMRCLETDVRGLLSLYEASYLSFQCEKDLHEAKMLRLQARWYIDAYSKRKDANMLLLELATSDYNMVQSEFKKELQEVSKWWKNIGLASKLSFVRDRLMECFFWSVGVIFEPQYNSCRVELTKVCTLITVIDDIYDVYGSLDDLVMFTNVVKRWDINAVKHMPEYLQLCFRTLYNTIIEIGSKTSIAQGEDVIPLLVKVWGDLLEAFLLEAKWTHNKYIPTLQEYMDNAWRSVSGVVILTHGYFLINQEFKKDVVENLDKYNDLLKWSSIVFRLCNDLGTSSDEVARGKTANAISCYMLENSVCEEVAREYIKTLIDKAWGEMIKARVASSQESTDPFIDMAINLARISHCVYQYGDGHGAPDARAKERVLSVIVDPIPIKDN</sequence>
<dbReference type="GO" id="GO:0010333">
    <property type="term" value="F:terpene synthase activity"/>
    <property type="evidence" value="ECO:0007669"/>
    <property type="project" value="InterPro"/>
</dbReference>
<keyword evidence="3" id="KW-0460">Magnesium</keyword>
<dbReference type="InterPro" id="IPR044814">
    <property type="entry name" value="Terpene_cyclase_plant_C1"/>
</dbReference>
<comment type="cofactor">
    <cofactor evidence="1">
        <name>Mg(2+)</name>
        <dbReference type="ChEBI" id="CHEBI:18420"/>
    </cofactor>
</comment>
<dbReference type="SFLD" id="SFLDS00005">
    <property type="entry name" value="Isoprenoid_Synthase_Type_I"/>
    <property type="match status" value="1"/>
</dbReference>
<protein>
    <submittedName>
        <fullName evidence="6">Uncharacterized protein</fullName>
    </submittedName>
</protein>
<keyword evidence="2" id="KW-0479">Metal-binding</keyword>
<gene>
    <name evidence="6" type="ORF">LSALG_LOCUS22055</name>
</gene>
<evidence type="ECO:0000313" key="6">
    <source>
        <dbReference type="EMBL" id="CAI9282414.1"/>
    </source>
</evidence>
<dbReference type="PANTHER" id="PTHR31225:SF252">
    <property type="entry name" value="TERPENE SYNTHASE 12-RELATED"/>
    <property type="match status" value="1"/>
</dbReference>
<dbReference type="SUPFAM" id="SSF48239">
    <property type="entry name" value="Terpenoid cyclases/Protein prenyltransferases"/>
    <property type="match status" value="1"/>
</dbReference>